<reference evidence="13 14" key="1">
    <citation type="submission" date="2013-03" db="EMBL/GenBank/DDBJ databases">
        <title>The Genome Sequence of Exophiala aquamarina CBS 119918.</title>
        <authorList>
            <consortium name="The Broad Institute Genomics Platform"/>
            <person name="Cuomo C."/>
            <person name="de Hoog S."/>
            <person name="Gorbushina A."/>
            <person name="Walker B."/>
            <person name="Young S.K."/>
            <person name="Zeng Q."/>
            <person name="Gargeya S."/>
            <person name="Fitzgerald M."/>
            <person name="Haas B."/>
            <person name="Abouelleil A."/>
            <person name="Allen A.W."/>
            <person name="Alvarado L."/>
            <person name="Arachchi H.M."/>
            <person name="Berlin A.M."/>
            <person name="Chapman S.B."/>
            <person name="Gainer-Dewar J."/>
            <person name="Goldberg J."/>
            <person name="Griggs A."/>
            <person name="Gujja S."/>
            <person name="Hansen M."/>
            <person name="Howarth C."/>
            <person name="Imamovic A."/>
            <person name="Ireland A."/>
            <person name="Larimer J."/>
            <person name="McCowan C."/>
            <person name="Murphy C."/>
            <person name="Pearson M."/>
            <person name="Poon T.W."/>
            <person name="Priest M."/>
            <person name="Roberts A."/>
            <person name="Saif S."/>
            <person name="Shea T."/>
            <person name="Sisk P."/>
            <person name="Sykes S."/>
            <person name="Wortman J."/>
            <person name="Nusbaum C."/>
            <person name="Birren B."/>
        </authorList>
    </citation>
    <scope>NUCLEOTIDE SEQUENCE [LARGE SCALE GENOMIC DNA]</scope>
    <source>
        <strain evidence="13 14">CBS 119918</strain>
    </source>
</reference>
<dbReference type="GO" id="GO:0000785">
    <property type="term" value="C:chromatin"/>
    <property type="evidence" value="ECO:0007669"/>
    <property type="project" value="TreeGrafter"/>
</dbReference>
<proteinExistence type="predicted"/>
<keyword evidence="5" id="KW-0863">Zinc-finger</keyword>
<dbReference type="GeneID" id="25275799"/>
<dbReference type="SUPFAM" id="SSF52540">
    <property type="entry name" value="P-loop containing nucleoside triphosphate hydrolases"/>
    <property type="match status" value="2"/>
</dbReference>
<dbReference type="Pfam" id="PF00271">
    <property type="entry name" value="Helicase_C"/>
    <property type="match status" value="1"/>
</dbReference>
<dbReference type="RefSeq" id="XP_013265465.1">
    <property type="nucleotide sequence ID" value="XM_013410011.1"/>
</dbReference>
<keyword evidence="9" id="KW-0539">Nucleus</keyword>
<keyword evidence="7" id="KW-0862">Zinc</keyword>
<dbReference type="InterPro" id="IPR049730">
    <property type="entry name" value="SNF2/RAD54-like_C"/>
</dbReference>
<feature type="compositionally biased region" description="Basic and acidic residues" evidence="10">
    <location>
        <begin position="1361"/>
        <end position="1373"/>
    </location>
</feature>
<dbReference type="SMART" id="SM00487">
    <property type="entry name" value="DEXDc"/>
    <property type="match status" value="1"/>
</dbReference>
<evidence type="ECO:0000256" key="5">
    <source>
        <dbReference type="ARBA" id="ARBA00022771"/>
    </source>
</evidence>
<dbReference type="PROSITE" id="PS51192">
    <property type="entry name" value="HELICASE_ATP_BIND_1"/>
    <property type="match status" value="1"/>
</dbReference>
<dbReference type="InterPro" id="IPR027417">
    <property type="entry name" value="P-loop_NTPase"/>
</dbReference>
<feature type="compositionally biased region" description="Basic residues" evidence="10">
    <location>
        <begin position="162"/>
        <end position="172"/>
    </location>
</feature>
<dbReference type="InterPro" id="IPR016197">
    <property type="entry name" value="Chromo-like_dom_sf"/>
</dbReference>
<feature type="compositionally biased region" description="Acidic residues" evidence="10">
    <location>
        <begin position="1374"/>
        <end position="1386"/>
    </location>
</feature>
<evidence type="ECO:0000259" key="12">
    <source>
        <dbReference type="PROSITE" id="PS51194"/>
    </source>
</evidence>
<protein>
    <recommendedName>
        <fullName evidence="15">Adenosinetriphosphatase</fullName>
    </recommendedName>
</protein>
<evidence type="ECO:0000256" key="7">
    <source>
        <dbReference type="ARBA" id="ARBA00022833"/>
    </source>
</evidence>
<keyword evidence="4" id="KW-0547">Nucleotide-binding</keyword>
<dbReference type="GO" id="GO:0005524">
    <property type="term" value="F:ATP binding"/>
    <property type="evidence" value="ECO:0007669"/>
    <property type="project" value="UniProtKB-KW"/>
</dbReference>
<keyword evidence="6" id="KW-0378">Hydrolase</keyword>
<feature type="region of interest" description="Disordered" evidence="10">
    <location>
        <begin position="1"/>
        <end position="87"/>
    </location>
</feature>
<dbReference type="Pfam" id="PF00176">
    <property type="entry name" value="SNF2-rel_dom"/>
    <property type="match status" value="1"/>
</dbReference>
<dbReference type="GO" id="GO:0042393">
    <property type="term" value="F:histone binding"/>
    <property type="evidence" value="ECO:0007669"/>
    <property type="project" value="TreeGrafter"/>
</dbReference>
<name>A0A072Q4P6_9EURO</name>
<dbReference type="SMART" id="SM00490">
    <property type="entry name" value="HELICc"/>
    <property type="match status" value="1"/>
</dbReference>
<keyword evidence="3" id="KW-0479">Metal-binding</keyword>
<feature type="compositionally biased region" description="Polar residues" evidence="10">
    <location>
        <begin position="69"/>
        <end position="87"/>
    </location>
</feature>
<dbReference type="SMART" id="SM00249">
    <property type="entry name" value="PHD"/>
    <property type="match status" value="2"/>
</dbReference>
<dbReference type="PANTHER" id="PTHR45623:SF17">
    <property type="entry name" value="CHROMODOMAIN-HELICASE-DNA-BINDING PROTEIN 3-RELATED"/>
    <property type="match status" value="1"/>
</dbReference>
<dbReference type="CDD" id="cd18793">
    <property type="entry name" value="SF2_C_SNF"/>
    <property type="match status" value="1"/>
</dbReference>
<dbReference type="HOGENOM" id="CLU_000315_18_1_1"/>
<dbReference type="InterPro" id="IPR055565">
    <property type="entry name" value="DUF7141"/>
</dbReference>
<sequence>MDDSLDLSAWVGNPPKRPGSKVVSIRGSQRLASQSTKYSDASDPVTAPSESNASSDAADIPDNEDAIPSWTQAQNAESSDSDTSTQAVEQQAFYIDIPHLPDEEKEEYKYLPGHFVAEEILGQRGQARYTVRLESGEQIVLTAHQLQNLARGSELLRDFQRKPRSTRNKTRANKPPNPGLIDWTTINLFDSDPEESMASDPEAENQALDEGPDAEQDSSTTSETPARRSVRIRGLRRSGQAKQELLNSDDSDVQPRRSTRTRRLASKTTKNRRSGRPRRQMSSTKSSPEAEVPTRRSERTRVKPRLSMRERHEDDISSHEEEKVGPKIVAAKEYFARVPESDPFRKRHRQECDTCYFKGDDHAKGPLVFCQGCTNSYHKRCLGFRGTRDHLVTKVGENLFVLQCRRCIGLAHERDYSIPHQGICAECNKTGDLSKPLRNRLSTRHEQVQREENGGRDPITIVDPNTINKVSNVLFRCCQCVRAWHMHHLPERKTAHSAMEDEDENEALDDAQIAQKRFDYYHRSWTCKDCIENQHQIDALVAWKPVNIETYVPGTTVDMMPEIAKEYLVKWRAQSYFRTTWMPGLWVWGIAANSMKAAFSKKPGNQLPKMSTADAIPEDFFRIDIVFDVRYSSVVRNSTKGIDLARAKEVDTAFVKYKGLGYEDAIWEKPPAYSDTERWSDFQIAYEDYVEKMHLSIPVQGSLRRHLSQIRTQDFQSTLIKKRQPPNMTGGEMMTYQVEGLNWLLYQWFKSQNAILADEMGLGKTIQLVALFASLVHDHKCWPFLVVVPNSTVPNWRREIRKWAPSIRVVTYYGSAMARKLTHDYELFPKSKEKDDGRHQESKKRSADAKDIKAHVVITSYEAVTEEKTRKSLMRVPWQCLVVDEGQRLKSDKTQIYEMLSKFRFPFKVLLTGTPLQNNARELFNLLQFLDRSMNAAELDAKYADLTQDNVPELHEMLRKFFLRRTKAQVLTFLPPMAQIIIPVSMSTVQKKVYKSILAKNPQLMKSIFTRDSNPVGKDRVNLNNILMQLRKTLCHPFVYNREIEERTEEAELSHLNLVEASSKLKLLSLMLPKLQEGGHRVLMFSQFLDNLDIIEDFLDGLGFQHRRIDGTINSMEKQKRIDEFNAPNSPFFAFLLSTRAGGVGINLATADTVIIMDPDFNPHQDIQALSRAHRIGQQHKVLVFQLMTRDSAEEKIMQIGRKKMALDHVLIERMDREDDAGEDLVSILRHGAQALFEDESTVEDIVYDSASVDRLLERSHIENTKISDEKSAESQFSFARIWANGKGSLEDELEVKTGTSTPNPGIWDKILQDRQRIFDEEQALKTQTYGRGKRKRENVDYGMGDGENIGPARKQSRVSRGADPEYQNARDETPEEEDSSAEDTDVLERRQPTIRARPFKRIRVPLGPAPIFNGDVAYNFGHVSQMPPQYDCSACGEQHAMGWCRLKVAGVEHCGLCGLAHLGHGRTCPHLSDERRLTTLLQTLKESTESREFVEQASKYVRSIRSDLIQRRRAQERREQEAVVQGPLASAQVNDHQRLPSAVNVQHPEAL</sequence>
<evidence type="ECO:0000313" key="13">
    <source>
        <dbReference type="EMBL" id="KEF62875.1"/>
    </source>
</evidence>
<keyword evidence="14" id="KW-1185">Reference proteome</keyword>
<accession>A0A072Q4P6</accession>
<comment type="subunit">
    <text evidence="2">Component of the NuA4 histone acetyltransferase complex.</text>
</comment>
<feature type="compositionally biased region" description="Polar residues" evidence="10">
    <location>
        <begin position="26"/>
        <end position="39"/>
    </location>
</feature>
<comment type="caution">
    <text evidence="13">The sequence shown here is derived from an EMBL/GenBank/DDBJ whole genome shotgun (WGS) entry which is preliminary data.</text>
</comment>
<dbReference type="InterPro" id="IPR056616">
    <property type="entry name" value="Chromo_MIT1"/>
</dbReference>
<feature type="region of interest" description="Disordered" evidence="10">
    <location>
        <begin position="1323"/>
        <end position="1394"/>
    </location>
</feature>
<evidence type="ECO:0000259" key="11">
    <source>
        <dbReference type="PROSITE" id="PS51192"/>
    </source>
</evidence>
<organism evidence="13 14">
    <name type="scientific">Exophiala aquamarina CBS 119918</name>
    <dbReference type="NCBI Taxonomy" id="1182545"/>
    <lineage>
        <taxon>Eukaryota</taxon>
        <taxon>Fungi</taxon>
        <taxon>Dikarya</taxon>
        <taxon>Ascomycota</taxon>
        <taxon>Pezizomycotina</taxon>
        <taxon>Eurotiomycetes</taxon>
        <taxon>Chaetothyriomycetidae</taxon>
        <taxon>Chaetothyriales</taxon>
        <taxon>Herpotrichiellaceae</taxon>
        <taxon>Exophiala</taxon>
    </lineage>
</organism>
<dbReference type="Pfam" id="PF18585">
    <property type="entry name" value="zf-CCCH_6"/>
    <property type="match status" value="1"/>
</dbReference>
<feature type="compositionally biased region" description="Basic and acidic residues" evidence="10">
    <location>
        <begin position="292"/>
        <end position="323"/>
    </location>
</feature>
<dbReference type="InterPro" id="IPR000330">
    <property type="entry name" value="SNF2_N"/>
</dbReference>
<dbReference type="VEuPathDB" id="FungiDB:A1O9_00848"/>
<dbReference type="PANTHER" id="PTHR45623">
    <property type="entry name" value="CHROMODOMAIN-HELICASE-DNA-BINDING PROTEIN 3-RELATED-RELATED"/>
    <property type="match status" value="1"/>
</dbReference>
<feature type="region of interest" description="Disordered" evidence="10">
    <location>
        <begin position="154"/>
        <end position="323"/>
    </location>
</feature>
<dbReference type="GO" id="GO:0005634">
    <property type="term" value="C:nucleus"/>
    <property type="evidence" value="ECO:0007669"/>
    <property type="project" value="UniProtKB-SubCell"/>
</dbReference>
<dbReference type="OrthoDB" id="5857104at2759"/>
<dbReference type="GO" id="GO:0003677">
    <property type="term" value="F:DNA binding"/>
    <property type="evidence" value="ECO:0007669"/>
    <property type="project" value="TreeGrafter"/>
</dbReference>
<feature type="compositionally biased region" description="Acidic residues" evidence="10">
    <location>
        <begin position="191"/>
        <end position="203"/>
    </location>
</feature>
<dbReference type="InterPro" id="IPR041684">
    <property type="entry name" value="Znf-PHD-like"/>
</dbReference>
<dbReference type="Pfam" id="PF15446">
    <property type="entry name" value="zf-PHD-like"/>
    <property type="match status" value="1"/>
</dbReference>
<evidence type="ECO:0000256" key="1">
    <source>
        <dbReference type="ARBA" id="ARBA00004123"/>
    </source>
</evidence>
<comment type="subcellular location">
    <subcellularLocation>
        <location evidence="1">Nucleus</location>
    </subcellularLocation>
</comment>
<feature type="domain" description="Helicase ATP-binding" evidence="11">
    <location>
        <begin position="745"/>
        <end position="933"/>
    </location>
</feature>
<dbReference type="InterPro" id="IPR001965">
    <property type="entry name" value="Znf_PHD"/>
</dbReference>
<dbReference type="InterPro" id="IPR014001">
    <property type="entry name" value="Helicase_ATP-bd"/>
</dbReference>
<feature type="domain" description="Helicase C-terminal" evidence="12">
    <location>
        <begin position="1067"/>
        <end position="1218"/>
    </location>
</feature>
<gene>
    <name evidence="13" type="ORF">A1O9_00848</name>
</gene>
<dbReference type="GO" id="GO:0016887">
    <property type="term" value="F:ATP hydrolysis activity"/>
    <property type="evidence" value="ECO:0007669"/>
    <property type="project" value="TreeGrafter"/>
</dbReference>
<dbReference type="Proteomes" id="UP000027920">
    <property type="component" value="Unassembled WGS sequence"/>
</dbReference>
<evidence type="ECO:0000256" key="10">
    <source>
        <dbReference type="SAM" id="MobiDB-lite"/>
    </source>
</evidence>
<dbReference type="InterPro" id="IPR040934">
    <property type="entry name" value="Znf-CCCH_6"/>
</dbReference>
<dbReference type="GO" id="GO:0140658">
    <property type="term" value="F:ATP-dependent chromatin remodeler activity"/>
    <property type="evidence" value="ECO:0007669"/>
    <property type="project" value="TreeGrafter"/>
</dbReference>
<evidence type="ECO:0000256" key="2">
    <source>
        <dbReference type="ARBA" id="ARBA00011353"/>
    </source>
</evidence>
<dbReference type="InterPro" id="IPR038718">
    <property type="entry name" value="SNF2-like_sf"/>
</dbReference>
<dbReference type="CDD" id="cd15489">
    <property type="entry name" value="PHD_SF"/>
    <property type="match status" value="1"/>
</dbReference>
<evidence type="ECO:0008006" key="15">
    <source>
        <dbReference type="Google" id="ProtNLM"/>
    </source>
</evidence>
<evidence type="ECO:0000256" key="3">
    <source>
        <dbReference type="ARBA" id="ARBA00022723"/>
    </source>
</evidence>
<evidence type="ECO:0000256" key="4">
    <source>
        <dbReference type="ARBA" id="ARBA00022741"/>
    </source>
</evidence>
<evidence type="ECO:0000256" key="8">
    <source>
        <dbReference type="ARBA" id="ARBA00022840"/>
    </source>
</evidence>
<dbReference type="STRING" id="1182545.A0A072Q4P6"/>
<evidence type="ECO:0000256" key="9">
    <source>
        <dbReference type="ARBA" id="ARBA00023242"/>
    </source>
</evidence>
<feature type="compositionally biased region" description="Basic residues" evidence="10">
    <location>
        <begin position="257"/>
        <end position="279"/>
    </location>
</feature>
<evidence type="ECO:0000313" key="14">
    <source>
        <dbReference type="Proteomes" id="UP000027920"/>
    </source>
</evidence>
<dbReference type="Gene3D" id="3.40.50.10810">
    <property type="entry name" value="Tandem AAA-ATPase domain"/>
    <property type="match status" value="1"/>
</dbReference>
<dbReference type="EMBL" id="AMGV01000001">
    <property type="protein sequence ID" value="KEF62875.1"/>
    <property type="molecule type" value="Genomic_DNA"/>
</dbReference>
<dbReference type="PROSITE" id="PS51194">
    <property type="entry name" value="HELICASE_CTER"/>
    <property type="match status" value="1"/>
</dbReference>
<dbReference type="Pfam" id="PF23615">
    <property type="entry name" value="Chromo_MIT1"/>
    <property type="match status" value="1"/>
</dbReference>
<dbReference type="GO" id="GO:0008270">
    <property type="term" value="F:zinc ion binding"/>
    <property type="evidence" value="ECO:0007669"/>
    <property type="project" value="UniProtKB-KW"/>
</dbReference>
<keyword evidence="8" id="KW-0067">ATP-binding</keyword>
<dbReference type="SUPFAM" id="SSF54160">
    <property type="entry name" value="Chromo domain-like"/>
    <property type="match status" value="1"/>
</dbReference>
<dbReference type="GO" id="GO:0003682">
    <property type="term" value="F:chromatin binding"/>
    <property type="evidence" value="ECO:0007669"/>
    <property type="project" value="TreeGrafter"/>
</dbReference>
<evidence type="ECO:0000256" key="6">
    <source>
        <dbReference type="ARBA" id="ARBA00022801"/>
    </source>
</evidence>
<dbReference type="Pfam" id="PF23614">
    <property type="entry name" value="DUF7141"/>
    <property type="match status" value="1"/>
</dbReference>
<dbReference type="Gene3D" id="3.40.50.300">
    <property type="entry name" value="P-loop containing nucleotide triphosphate hydrolases"/>
    <property type="match status" value="1"/>
</dbReference>
<dbReference type="InterPro" id="IPR001650">
    <property type="entry name" value="Helicase_C-like"/>
</dbReference>